<dbReference type="Proteomes" id="UP000672602">
    <property type="component" value="Unassembled WGS sequence"/>
</dbReference>
<dbReference type="EMBL" id="JAGMWN010000005">
    <property type="protein sequence ID" value="MBP5857652.1"/>
    <property type="molecule type" value="Genomic_DNA"/>
</dbReference>
<name>A0A8J7V374_9PROT</name>
<dbReference type="PANTHER" id="PTHR37466:SF1">
    <property type="entry name" value="SLR1628 PROTEIN"/>
    <property type="match status" value="1"/>
</dbReference>
<accession>A0A8J7V374</accession>
<protein>
    <submittedName>
        <fullName evidence="1">DUF2237 domain-containing protein</fullName>
    </submittedName>
</protein>
<evidence type="ECO:0000313" key="1">
    <source>
        <dbReference type="EMBL" id="MBP5857652.1"/>
    </source>
</evidence>
<reference evidence="1" key="1">
    <citation type="submission" date="2021-04" db="EMBL/GenBank/DDBJ databases">
        <authorList>
            <person name="Zhang D.-C."/>
        </authorList>
    </citation>
    <scope>NUCLEOTIDE SEQUENCE</scope>
    <source>
        <strain evidence="1">CGMCC 1.15697</strain>
    </source>
</reference>
<proteinExistence type="predicted"/>
<evidence type="ECO:0000313" key="2">
    <source>
        <dbReference type="Proteomes" id="UP000672602"/>
    </source>
</evidence>
<dbReference type="Gene3D" id="3.30.56.110">
    <property type="entry name" value="Protein of unknown function DUF2237"/>
    <property type="match status" value="1"/>
</dbReference>
<gene>
    <name evidence="1" type="ORF">KAJ83_11585</name>
</gene>
<organism evidence="1 2">
    <name type="scientific">Marivibrio halodurans</name>
    <dbReference type="NCBI Taxonomy" id="2039722"/>
    <lineage>
        <taxon>Bacteria</taxon>
        <taxon>Pseudomonadati</taxon>
        <taxon>Pseudomonadota</taxon>
        <taxon>Alphaproteobacteria</taxon>
        <taxon>Rhodospirillales</taxon>
        <taxon>Rhodospirillaceae</taxon>
        <taxon>Marivibrio</taxon>
    </lineage>
</organism>
<dbReference type="InterPro" id="IPR018714">
    <property type="entry name" value="DUF2237"/>
</dbReference>
<sequence>MRAANDDRQRNVFGEPIMPCSVDPVTGFYRDGCCNTGVEDIGSHTVCAIMTERFLAFSAARGNDLSAPMPDFGFRGLRPGDQWCLCAARWQQAFEANAAPQVNLLATNEKALEIVDIDDLKRHAADLI</sequence>
<dbReference type="PANTHER" id="PTHR37466">
    <property type="entry name" value="SLR1628 PROTEIN"/>
    <property type="match status" value="1"/>
</dbReference>
<keyword evidence="2" id="KW-1185">Reference proteome</keyword>
<comment type="caution">
    <text evidence="1">The sequence shown here is derived from an EMBL/GenBank/DDBJ whole genome shotgun (WGS) entry which is preliminary data.</text>
</comment>
<dbReference type="AlphaFoldDB" id="A0A8J7V374"/>
<dbReference type="Pfam" id="PF09996">
    <property type="entry name" value="DUF2237"/>
    <property type="match status" value="1"/>
</dbReference>